<evidence type="ECO:0000256" key="3">
    <source>
        <dbReference type="ARBA" id="ARBA00022516"/>
    </source>
</evidence>
<evidence type="ECO:0000256" key="10">
    <source>
        <dbReference type="ARBA" id="ARBA00023004"/>
    </source>
</evidence>
<dbReference type="Pfam" id="PF00173">
    <property type="entry name" value="Cyt-b5"/>
    <property type="match status" value="1"/>
</dbReference>
<keyword evidence="6 14" id="KW-0479">Metal-binding</keyword>
<evidence type="ECO:0000256" key="2">
    <source>
        <dbReference type="ARBA" id="ARBA00009295"/>
    </source>
</evidence>
<dbReference type="GO" id="GO:0005506">
    <property type="term" value="F:iron ion binding"/>
    <property type="evidence" value="ECO:0007669"/>
    <property type="project" value="TreeGrafter"/>
</dbReference>
<dbReference type="InterPro" id="IPR001199">
    <property type="entry name" value="Cyt_B5-like_heme/steroid-bd"/>
</dbReference>
<dbReference type="GO" id="GO:0004768">
    <property type="term" value="F:stearoyl-CoA 9-desaturase activity"/>
    <property type="evidence" value="ECO:0007669"/>
    <property type="project" value="TreeGrafter"/>
</dbReference>
<dbReference type="Gene3D" id="3.10.120.10">
    <property type="entry name" value="Cytochrome b5-like heme/steroid binding domain"/>
    <property type="match status" value="1"/>
</dbReference>
<feature type="domain" description="Cytochrome b5 heme-binding" evidence="15">
    <location>
        <begin position="271"/>
        <end position="301"/>
    </location>
</feature>
<dbReference type="CDD" id="cd03505">
    <property type="entry name" value="Delta9-FADS-like"/>
    <property type="match status" value="1"/>
</dbReference>
<keyword evidence="13" id="KW-0275">Fatty acid biosynthesis</keyword>
<dbReference type="VEuPathDB" id="FungiDB:AFLA_013242"/>
<dbReference type="VEuPathDB" id="FungiDB:AFLA_013243"/>
<dbReference type="GO" id="GO:0005789">
    <property type="term" value="C:endoplasmic reticulum membrane"/>
    <property type="evidence" value="ECO:0007669"/>
    <property type="project" value="TreeGrafter"/>
</dbReference>
<sequence length="321" mass="36409">MKTESLPFNWVTIVVSPIIGFLATVYTPLKRETGCFPVIYYFVSGIAITAGYHRLWSHKPYEATLPLKWFLAIFGAACCQWSIRTWAECHRSHHRYTDTDKDPYSVRHGLVHAGEAGPTDLSDLDADPVGGFIHAGVIRLFFCYQAIFSINSIAHWLGDQPYDGRHTPRNHTLVTLLCFEEGYHNYHHEFPADYHNGVEWYQCDVTKMQLGLAYGLKQAPDNVVGKGTYQQARKKLERKANKLDWRLPLSQLPGITWDGFQEAVKDGRQLIILSGMVYDIATFIPLHPGGVKILVSHIGKDEAFNGEIYSRTLHCRTELVG</sequence>
<evidence type="ECO:0000256" key="9">
    <source>
        <dbReference type="ARBA" id="ARBA00023002"/>
    </source>
</evidence>
<dbReference type="PANTHER" id="PTHR11351:SF31">
    <property type="entry name" value="DESATURASE 1, ISOFORM A-RELATED"/>
    <property type="match status" value="1"/>
</dbReference>
<evidence type="ECO:0000256" key="6">
    <source>
        <dbReference type="ARBA" id="ARBA00022723"/>
    </source>
</evidence>
<feature type="transmembrane region" description="Helical" evidence="14">
    <location>
        <begin position="6"/>
        <end position="26"/>
    </location>
</feature>
<evidence type="ECO:0000256" key="11">
    <source>
        <dbReference type="ARBA" id="ARBA00023098"/>
    </source>
</evidence>
<dbReference type="PROSITE" id="PS50255">
    <property type="entry name" value="CYTOCHROME_B5_2"/>
    <property type="match status" value="1"/>
</dbReference>
<keyword evidence="3" id="KW-0444">Lipid biosynthesis</keyword>
<dbReference type="EMBL" id="CP044616">
    <property type="protein sequence ID" value="QRD93167.1"/>
    <property type="molecule type" value="Genomic_DNA"/>
</dbReference>
<organism evidence="16 17">
    <name type="scientific">Aspergillus flavus (strain ATCC 200026 / FGSC A1120 / IAM 13836 / NRRL 3357 / JCM 12722 / SRRC 167)</name>
    <dbReference type="NCBI Taxonomy" id="332952"/>
    <lineage>
        <taxon>Eukaryota</taxon>
        <taxon>Fungi</taxon>
        <taxon>Dikarya</taxon>
        <taxon>Ascomycota</taxon>
        <taxon>Pezizomycotina</taxon>
        <taxon>Eurotiomycetes</taxon>
        <taxon>Eurotiomycetidae</taxon>
        <taxon>Eurotiales</taxon>
        <taxon>Aspergillaceae</taxon>
        <taxon>Aspergillus</taxon>
        <taxon>Aspergillus subgen. Circumdati</taxon>
    </lineage>
</organism>
<keyword evidence="10 14" id="KW-0408">Iron</keyword>
<dbReference type="PRINTS" id="PR00075">
    <property type="entry name" value="FACDDSATRASE"/>
</dbReference>
<dbReference type="PANTHER" id="PTHR11351">
    <property type="entry name" value="ACYL-COA DESATURASE"/>
    <property type="match status" value="1"/>
</dbReference>
<gene>
    <name evidence="16" type="ORF">F9C07_2224608</name>
</gene>
<dbReference type="InterPro" id="IPR015876">
    <property type="entry name" value="Acyl-CoA_DS"/>
</dbReference>
<keyword evidence="12 14" id="KW-0472">Membrane</keyword>
<evidence type="ECO:0000256" key="7">
    <source>
        <dbReference type="ARBA" id="ARBA00022832"/>
    </source>
</evidence>
<keyword evidence="5 14" id="KW-0812">Transmembrane</keyword>
<comment type="similarity">
    <text evidence="2">Belongs to the fatty acid desaturase type 1 family.</text>
</comment>
<keyword evidence="8 14" id="KW-1133">Transmembrane helix</keyword>
<evidence type="ECO:0000256" key="5">
    <source>
        <dbReference type="ARBA" id="ARBA00022692"/>
    </source>
</evidence>
<dbReference type="GO" id="GO:0020037">
    <property type="term" value="F:heme binding"/>
    <property type="evidence" value="ECO:0007669"/>
    <property type="project" value="UniProtKB-UniRule"/>
</dbReference>
<protein>
    <submittedName>
        <fullName evidence="16">Acyl-CoA desaturase</fullName>
    </submittedName>
</protein>
<dbReference type="InterPro" id="IPR036400">
    <property type="entry name" value="Cyt_B5-like_heme/steroid_sf"/>
</dbReference>
<name>A0A7U2N069_ASPFN</name>
<keyword evidence="17" id="KW-1185">Reference proteome</keyword>
<dbReference type="AlphaFoldDB" id="A0A7U2N069"/>
<evidence type="ECO:0000256" key="8">
    <source>
        <dbReference type="ARBA" id="ARBA00022989"/>
    </source>
</evidence>
<dbReference type="InterPro" id="IPR018506">
    <property type="entry name" value="Cyt_B5_heme-BS"/>
</dbReference>
<evidence type="ECO:0000313" key="17">
    <source>
        <dbReference type="Proteomes" id="UP000596276"/>
    </source>
</evidence>
<accession>A0A7U2N069</accession>
<keyword evidence="4 14" id="KW-0349">Heme</keyword>
<dbReference type="GO" id="GO:0006636">
    <property type="term" value="P:unsaturated fatty acid biosynthetic process"/>
    <property type="evidence" value="ECO:0007669"/>
    <property type="project" value="TreeGrafter"/>
</dbReference>
<keyword evidence="11" id="KW-0443">Lipid metabolism</keyword>
<evidence type="ECO:0000256" key="12">
    <source>
        <dbReference type="ARBA" id="ARBA00023136"/>
    </source>
</evidence>
<proteinExistence type="inferred from homology"/>
<evidence type="ECO:0000256" key="14">
    <source>
        <dbReference type="RuleBase" id="RU362121"/>
    </source>
</evidence>
<comment type="similarity">
    <text evidence="14">Belongs to the cytochrome b5 family.</text>
</comment>
<dbReference type="Proteomes" id="UP000596276">
    <property type="component" value="Chromosome 8"/>
</dbReference>
<reference evidence="17" key="1">
    <citation type="journal article" date="2021" name="G3 (Bethesda)">
        <title>Chromosome assembled and annotated genome sequence of Aspergillus flavus NRRL 3357.</title>
        <authorList>
            <person name="Skerker J.M."/>
            <person name="Pianalto K.M."/>
            <person name="Mondo S.J."/>
            <person name="Yang K."/>
            <person name="Arkin A.P."/>
            <person name="Keller N.P."/>
            <person name="Grigoriev I.V."/>
            <person name="Louise Glass N.L."/>
        </authorList>
    </citation>
    <scope>NUCLEOTIDE SEQUENCE [LARGE SCALE GENOMIC DNA]</scope>
    <source>
        <strain evidence="17">ATCC 200026 / FGSC A1120 / IAM 13836 / NRRL 3357 / JCM 12722 / SRRC 167</strain>
    </source>
</reference>
<evidence type="ECO:0000313" key="16">
    <source>
        <dbReference type="EMBL" id="QRD93167.1"/>
    </source>
</evidence>
<comment type="subcellular location">
    <subcellularLocation>
        <location evidence="1">Membrane</location>
        <topology evidence="1">Multi-pass membrane protein</topology>
    </subcellularLocation>
</comment>
<evidence type="ECO:0000259" key="15">
    <source>
        <dbReference type="PROSITE" id="PS50255"/>
    </source>
</evidence>
<comment type="caution">
    <text evidence="14">Lacks conserved residue(s) required for the propagation of feature annotation.</text>
</comment>
<feature type="transmembrane region" description="Helical" evidence="14">
    <location>
        <begin position="38"/>
        <end position="55"/>
    </location>
</feature>
<evidence type="ECO:0000256" key="1">
    <source>
        <dbReference type="ARBA" id="ARBA00004141"/>
    </source>
</evidence>
<dbReference type="SUPFAM" id="SSF55856">
    <property type="entry name" value="Cytochrome b5-like heme/steroid binding domain"/>
    <property type="match status" value="1"/>
</dbReference>
<evidence type="ECO:0000256" key="4">
    <source>
        <dbReference type="ARBA" id="ARBA00022617"/>
    </source>
</evidence>
<dbReference type="VEuPathDB" id="FungiDB:F9C07_2224608"/>
<dbReference type="PROSITE" id="PS00191">
    <property type="entry name" value="CYTOCHROME_B5_1"/>
    <property type="match status" value="1"/>
</dbReference>
<evidence type="ECO:0000256" key="13">
    <source>
        <dbReference type="ARBA" id="ARBA00023160"/>
    </source>
</evidence>
<keyword evidence="7" id="KW-0276">Fatty acid metabolism</keyword>
<keyword evidence="9" id="KW-0560">Oxidoreductase</keyword>